<dbReference type="Pfam" id="PF00196">
    <property type="entry name" value="GerE"/>
    <property type="match status" value="1"/>
</dbReference>
<dbReference type="PROSITE" id="PS50110">
    <property type="entry name" value="RESPONSE_REGULATORY"/>
    <property type="match status" value="1"/>
</dbReference>
<reference evidence="8 9" key="1">
    <citation type="submission" date="2017-01" db="EMBL/GenBank/DDBJ databases">
        <authorList>
            <person name="Mah S.A."/>
            <person name="Swanson W.J."/>
            <person name="Moy G.W."/>
            <person name="Vacquier V.D."/>
        </authorList>
    </citation>
    <scope>NUCLEOTIDE SEQUENCE [LARGE SCALE GENOMIC DNA]</scope>
    <source>
        <strain evidence="8 9">DCY110</strain>
    </source>
</reference>
<evidence type="ECO:0000256" key="5">
    <source>
        <dbReference type="SAM" id="MobiDB-lite"/>
    </source>
</evidence>
<evidence type="ECO:0000256" key="3">
    <source>
        <dbReference type="ARBA" id="ARBA00023163"/>
    </source>
</evidence>
<keyword evidence="9" id="KW-1185">Reference proteome</keyword>
<proteinExistence type="predicted"/>
<dbReference type="PROSITE" id="PS50043">
    <property type="entry name" value="HTH_LUXR_2"/>
    <property type="match status" value="1"/>
</dbReference>
<evidence type="ECO:0000256" key="2">
    <source>
        <dbReference type="ARBA" id="ARBA00023125"/>
    </source>
</evidence>
<protein>
    <recommendedName>
        <fullName evidence="10">DNA-binding response regulator</fullName>
    </recommendedName>
</protein>
<dbReference type="EMBL" id="CP019236">
    <property type="protein sequence ID" value="APW40878.1"/>
    <property type="molecule type" value="Genomic_DNA"/>
</dbReference>
<dbReference type="PANTHER" id="PTHR44688">
    <property type="entry name" value="DNA-BINDING TRANSCRIPTIONAL ACTIVATOR DEVR_DOSR"/>
    <property type="match status" value="1"/>
</dbReference>
<feature type="domain" description="HTH luxR-type" evidence="6">
    <location>
        <begin position="140"/>
        <end position="204"/>
    </location>
</feature>
<organism evidence="8 9">
    <name type="scientific">Rhodoferax koreensis</name>
    <dbReference type="NCBI Taxonomy" id="1842727"/>
    <lineage>
        <taxon>Bacteria</taxon>
        <taxon>Pseudomonadati</taxon>
        <taxon>Pseudomonadota</taxon>
        <taxon>Betaproteobacteria</taxon>
        <taxon>Burkholderiales</taxon>
        <taxon>Comamonadaceae</taxon>
        <taxon>Rhodoferax</taxon>
    </lineage>
</organism>
<dbReference type="InterPro" id="IPR001789">
    <property type="entry name" value="Sig_transdc_resp-reg_receiver"/>
</dbReference>
<dbReference type="GO" id="GO:0000160">
    <property type="term" value="P:phosphorelay signal transduction system"/>
    <property type="evidence" value="ECO:0007669"/>
    <property type="project" value="InterPro"/>
</dbReference>
<dbReference type="SMART" id="SM00448">
    <property type="entry name" value="REC"/>
    <property type="match status" value="1"/>
</dbReference>
<dbReference type="InterPro" id="IPR036388">
    <property type="entry name" value="WH-like_DNA-bd_sf"/>
</dbReference>
<dbReference type="GO" id="GO:0006355">
    <property type="term" value="P:regulation of DNA-templated transcription"/>
    <property type="evidence" value="ECO:0007669"/>
    <property type="project" value="InterPro"/>
</dbReference>
<dbReference type="STRING" id="1842727.RD110_22250"/>
<dbReference type="GO" id="GO:0003677">
    <property type="term" value="F:DNA binding"/>
    <property type="evidence" value="ECO:0007669"/>
    <property type="project" value="UniProtKB-KW"/>
</dbReference>
<dbReference type="SUPFAM" id="SSF52172">
    <property type="entry name" value="CheY-like"/>
    <property type="match status" value="1"/>
</dbReference>
<dbReference type="InterPro" id="IPR011006">
    <property type="entry name" value="CheY-like_superfamily"/>
</dbReference>
<dbReference type="CDD" id="cd06170">
    <property type="entry name" value="LuxR_C_like"/>
    <property type="match status" value="1"/>
</dbReference>
<evidence type="ECO:0000313" key="8">
    <source>
        <dbReference type="EMBL" id="APW40878.1"/>
    </source>
</evidence>
<dbReference type="InterPro" id="IPR000792">
    <property type="entry name" value="Tscrpt_reg_LuxR_C"/>
</dbReference>
<name>A0A1P8K4F5_9BURK</name>
<evidence type="ECO:0000256" key="4">
    <source>
        <dbReference type="PROSITE-ProRule" id="PRU00169"/>
    </source>
</evidence>
<dbReference type="Gene3D" id="1.10.10.10">
    <property type="entry name" value="Winged helix-like DNA-binding domain superfamily/Winged helix DNA-binding domain"/>
    <property type="match status" value="1"/>
</dbReference>
<dbReference type="PRINTS" id="PR00038">
    <property type="entry name" value="HTHLUXR"/>
</dbReference>
<dbReference type="SMART" id="SM00421">
    <property type="entry name" value="HTH_LUXR"/>
    <property type="match status" value="1"/>
</dbReference>
<dbReference type="Gene3D" id="3.40.50.2300">
    <property type="match status" value="1"/>
</dbReference>
<evidence type="ECO:0000259" key="6">
    <source>
        <dbReference type="PROSITE" id="PS50043"/>
    </source>
</evidence>
<sequence>MGAAPRVLVVDDDAVMRLVLHRVLSNAGFHVEMFDSASALFGDADLSRPAVLLLDVRMPAVSGLELQSMLNLRGIELPVVFLSGTSDIPVAVAALRAGAVDFLEKPFVAAELVQRVEMAFGTGAAGLPSPPDAGGPPDDHPQRLETLTPREREVHDLMVTGMTSKLMAIELGCSFRTIEIHRTRVMTKMAAAHLADLVRMNYGA</sequence>
<feature type="domain" description="Response regulatory" evidence="7">
    <location>
        <begin position="6"/>
        <end position="120"/>
    </location>
</feature>
<keyword evidence="1" id="KW-0805">Transcription regulation</keyword>
<dbReference type="KEGG" id="rhy:RD110_22250"/>
<keyword evidence="2" id="KW-0238">DNA-binding</keyword>
<evidence type="ECO:0000256" key="1">
    <source>
        <dbReference type="ARBA" id="ARBA00023015"/>
    </source>
</evidence>
<feature type="modified residue" description="4-aspartylphosphate" evidence="4">
    <location>
        <position position="55"/>
    </location>
</feature>
<dbReference type="InterPro" id="IPR016032">
    <property type="entry name" value="Sig_transdc_resp-reg_C-effctor"/>
</dbReference>
<keyword evidence="4" id="KW-0597">Phosphoprotein</keyword>
<evidence type="ECO:0000313" key="9">
    <source>
        <dbReference type="Proteomes" id="UP000186609"/>
    </source>
</evidence>
<keyword evidence="3" id="KW-0804">Transcription</keyword>
<dbReference type="PANTHER" id="PTHR44688:SF16">
    <property type="entry name" value="DNA-BINDING TRANSCRIPTIONAL ACTIVATOR DEVR_DOSR"/>
    <property type="match status" value="1"/>
</dbReference>
<evidence type="ECO:0008006" key="10">
    <source>
        <dbReference type="Google" id="ProtNLM"/>
    </source>
</evidence>
<evidence type="ECO:0000259" key="7">
    <source>
        <dbReference type="PROSITE" id="PS50110"/>
    </source>
</evidence>
<dbReference type="Proteomes" id="UP000186609">
    <property type="component" value="Chromosome"/>
</dbReference>
<dbReference type="Pfam" id="PF00072">
    <property type="entry name" value="Response_reg"/>
    <property type="match status" value="1"/>
</dbReference>
<dbReference type="SUPFAM" id="SSF46894">
    <property type="entry name" value="C-terminal effector domain of the bipartite response regulators"/>
    <property type="match status" value="1"/>
</dbReference>
<dbReference type="AlphaFoldDB" id="A0A1P8K4F5"/>
<accession>A0A1P8K4F5</accession>
<gene>
    <name evidence="8" type="ORF">RD110_22250</name>
</gene>
<feature type="region of interest" description="Disordered" evidence="5">
    <location>
        <begin position="124"/>
        <end position="144"/>
    </location>
</feature>